<dbReference type="WBParaSite" id="TCNE_0001576801-mRNA-1">
    <property type="protein sequence ID" value="TCNE_0001576801-mRNA-1"/>
    <property type="gene ID" value="TCNE_0001576801"/>
</dbReference>
<dbReference type="Gene3D" id="2.60.40.150">
    <property type="entry name" value="C2 domain"/>
    <property type="match status" value="1"/>
</dbReference>
<dbReference type="SUPFAM" id="SSF49562">
    <property type="entry name" value="C2 domain (Calcium/lipid-binding domain, CaLB)"/>
    <property type="match status" value="1"/>
</dbReference>
<organism evidence="8 9">
    <name type="scientific">Toxocara canis</name>
    <name type="common">Canine roundworm</name>
    <dbReference type="NCBI Taxonomy" id="6265"/>
    <lineage>
        <taxon>Eukaryota</taxon>
        <taxon>Metazoa</taxon>
        <taxon>Ecdysozoa</taxon>
        <taxon>Nematoda</taxon>
        <taxon>Chromadorea</taxon>
        <taxon>Rhabditida</taxon>
        <taxon>Spirurina</taxon>
        <taxon>Ascaridomorpha</taxon>
        <taxon>Ascaridoidea</taxon>
        <taxon>Toxocaridae</taxon>
        <taxon>Toxocara</taxon>
    </lineage>
</organism>
<evidence type="ECO:0000256" key="4">
    <source>
        <dbReference type="ARBA" id="ARBA00022989"/>
    </source>
</evidence>
<dbReference type="InterPro" id="IPR000008">
    <property type="entry name" value="C2_dom"/>
</dbReference>
<reference evidence="9" key="1">
    <citation type="submission" date="2016-06" db="UniProtKB">
        <authorList>
            <consortium name="WormBaseParasite"/>
        </authorList>
    </citation>
    <scope>IDENTIFICATION</scope>
</reference>
<evidence type="ECO:0000256" key="3">
    <source>
        <dbReference type="ARBA" id="ARBA00022737"/>
    </source>
</evidence>
<dbReference type="GO" id="GO:0061025">
    <property type="term" value="P:membrane fusion"/>
    <property type="evidence" value="ECO:0007669"/>
    <property type="project" value="TreeGrafter"/>
</dbReference>
<evidence type="ECO:0000256" key="1">
    <source>
        <dbReference type="ARBA" id="ARBA00004167"/>
    </source>
</evidence>
<keyword evidence="5 6" id="KW-0472">Membrane</keyword>
<evidence type="ECO:0000259" key="7">
    <source>
        <dbReference type="PROSITE" id="PS50004"/>
    </source>
</evidence>
<dbReference type="PROSITE" id="PS50004">
    <property type="entry name" value="C2"/>
    <property type="match status" value="1"/>
</dbReference>
<sequence>LIGSDSEVGHTEVDLEKRLFSQYRATVGLPCKYCISGPLPWRDNMSPLAILKNFCKRMHYPAPELFPIDENDAAITAFGVTYKLSEVAPKTHKRNGMLGRPLQRVALHILLQMGLVPEHVETRALHGPGGIDVVTGKLQMFVDLLPLRAGPIKPPVDISPRQPVRYQLRVVIWSVHGALLSKTSIGRKVADLYVKCFLEGAKKEERTDIHFRSTDGNASFNWRFVIDFDYDIWEEKVVFRSKKLFSRQKKEELYEPILKIEVCDNNRFQPDTLIGERYVDLREFPEAEIDDDGNPTVPTIPLQQSSCCARAGTCWKKTLCCIRKRHRELAKLPRPVLYEPKNHRSFSLFKERRTYGWWPFLSAPFTELKKMSYTALKKKNDDHTEKSRCVTANVKMELELLTQDEAEQLPCPYLPPPYRSSMDDHWCTSRLNAATSFCCRTYATKCFFITVTLTLLLIIAFLTIYRLPARFLKWLFGLP</sequence>
<dbReference type="Pfam" id="PF22901">
    <property type="entry name" value="dsrm_Ferlin"/>
    <property type="match status" value="1"/>
</dbReference>
<dbReference type="InterPro" id="IPR055072">
    <property type="entry name" value="Ferlin_DSRM"/>
</dbReference>
<dbReference type="AlphaFoldDB" id="A0A183V4U7"/>
<dbReference type="Proteomes" id="UP000050794">
    <property type="component" value="Unassembled WGS sequence"/>
</dbReference>
<comment type="subcellular location">
    <subcellularLocation>
        <location evidence="1">Membrane</location>
        <topology evidence="1">Single-pass membrane protein</topology>
    </subcellularLocation>
</comment>
<dbReference type="Pfam" id="PF16165">
    <property type="entry name" value="Ferlin_C"/>
    <property type="match status" value="1"/>
</dbReference>
<accession>A0A183V4U7</accession>
<proteinExistence type="predicted"/>
<feature type="transmembrane region" description="Helical" evidence="6">
    <location>
        <begin position="447"/>
        <end position="465"/>
    </location>
</feature>
<dbReference type="InterPro" id="IPR032362">
    <property type="entry name" value="Ferlin_C"/>
</dbReference>
<name>A0A183V4U7_TOXCA</name>
<dbReference type="InterPro" id="IPR035892">
    <property type="entry name" value="C2_domain_sf"/>
</dbReference>
<dbReference type="Pfam" id="PF00168">
    <property type="entry name" value="C2"/>
    <property type="match status" value="1"/>
</dbReference>
<dbReference type="InterPro" id="IPR037725">
    <property type="entry name" value="C2F_Ferlin"/>
</dbReference>
<dbReference type="GO" id="GO:0007009">
    <property type="term" value="P:plasma membrane organization"/>
    <property type="evidence" value="ECO:0007669"/>
    <property type="project" value="TreeGrafter"/>
</dbReference>
<dbReference type="PANTHER" id="PTHR12546">
    <property type="entry name" value="FER-1-LIKE"/>
    <property type="match status" value="1"/>
</dbReference>
<keyword evidence="4 6" id="KW-1133">Transmembrane helix</keyword>
<keyword evidence="8" id="KW-1185">Reference proteome</keyword>
<evidence type="ECO:0000313" key="9">
    <source>
        <dbReference type="WBParaSite" id="TCNE_0001576801-mRNA-1"/>
    </source>
</evidence>
<dbReference type="GO" id="GO:0016020">
    <property type="term" value="C:membrane"/>
    <property type="evidence" value="ECO:0007669"/>
    <property type="project" value="UniProtKB-SubCell"/>
</dbReference>
<evidence type="ECO:0000256" key="5">
    <source>
        <dbReference type="ARBA" id="ARBA00023136"/>
    </source>
</evidence>
<dbReference type="InterPro" id="IPR037721">
    <property type="entry name" value="Ferlin"/>
</dbReference>
<dbReference type="PANTHER" id="PTHR12546:SF33">
    <property type="entry name" value="SPERM VESICLE FUSION PROTEIN FER-1"/>
    <property type="match status" value="1"/>
</dbReference>
<keyword evidence="2 6" id="KW-0812">Transmembrane</keyword>
<protein>
    <submittedName>
        <fullName evidence="9">C2 domain-containing protein</fullName>
    </submittedName>
</protein>
<evidence type="ECO:0000256" key="6">
    <source>
        <dbReference type="SAM" id="Phobius"/>
    </source>
</evidence>
<dbReference type="CDD" id="cd08374">
    <property type="entry name" value="C2F_Ferlin"/>
    <property type="match status" value="1"/>
</dbReference>
<evidence type="ECO:0000313" key="8">
    <source>
        <dbReference type="Proteomes" id="UP000050794"/>
    </source>
</evidence>
<evidence type="ECO:0000256" key="2">
    <source>
        <dbReference type="ARBA" id="ARBA00022692"/>
    </source>
</evidence>
<keyword evidence="3" id="KW-0677">Repeat</keyword>
<feature type="domain" description="C2" evidence="7">
    <location>
        <begin position="148"/>
        <end position="294"/>
    </location>
</feature>